<evidence type="ECO:0000313" key="5">
    <source>
        <dbReference type="EMBL" id="MDP9927337.1"/>
    </source>
</evidence>
<feature type="domain" description="RNA polymerase sigma factor 70 region 4 type 2" evidence="4">
    <location>
        <begin position="127"/>
        <end position="176"/>
    </location>
</feature>
<dbReference type="GO" id="GO:0003677">
    <property type="term" value="F:DNA binding"/>
    <property type="evidence" value="ECO:0007669"/>
    <property type="project" value="InterPro"/>
</dbReference>
<dbReference type="GO" id="GO:0016989">
    <property type="term" value="F:sigma factor antagonist activity"/>
    <property type="evidence" value="ECO:0007669"/>
    <property type="project" value="TreeGrafter"/>
</dbReference>
<dbReference type="GO" id="GO:0006352">
    <property type="term" value="P:DNA-templated transcription initiation"/>
    <property type="evidence" value="ECO:0007669"/>
    <property type="project" value="InterPro"/>
</dbReference>
<dbReference type="InterPro" id="IPR014284">
    <property type="entry name" value="RNA_pol_sigma-70_dom"/>
</dbReference>
<dbReference type="EMBL" id="JAUSRR010000015">
    <property type="protein sequence ID" value="MDP9927337.1"/>
    <property type="molecule type" value="Genomic_DNA"/>
</dbReference>
<dbReference type="InterPro" id="IPR036388">
    <property type="entry name" value="WH-like_DNA-bd_sf"/>
</dbReference>
<dbReference type="SUPFAM" id="SSF88659">
    <property type="entry name" value="Sigma3 and sigma4 domains of RNA polymerase sigma factors"/>
    <property type="match status" value="1"/>
</dbReference>
<feature type="region of interest" description="Disordered" evidence="1">
    <location>
        <begin position="90"/>
        <end position="113"/>
    </location>
</feature>
<name>A0AAW8E6A9_9BURK</name>
<dbReference type="InterPro" id="IPR012373">
    <property type="entry name" value="Ferrdict_sens_TM"/>
</dbReference>
<evidence type="ECO:0000256" key="1">
    <source>
        <dbReference type="SAM" id="MobiDB-lite"/>
    </source>
</evidence>
<feature type="domain" description="FecR protein" evidence="3">
    <location>
        <begin position="231"/>
        <end position="323"/>
    </location>
</feature>
<evidence type="ECO:0000259" key="2">
    <source>
        <dbReference type="Pfam" id="PF04542"/>
    </source>
</evidence>
<evidence type="ECO:0000313" key="6">
    <source>
        <dbReference type="Proteomes" id="UP001244295"/>
    </source>
</evidence>
<sequence>MSAQLSSSPLLKAFQDSYQELVRFIARRTGSPHEARELAHDTWVRLAERAQARDDTTADPAPPEAAVRAYVYTVAENLAIDHLRRRQRSAERFSPAPVDLDTGLTTGHDHHSTRDVADGVAHRQALDAVDAALRALPPRSRDIFLADRLDGACHAELARRHGVSIKTVEREVMRALDSVEAALHRWRGDVAPARTGRRRALSALLGLGGLSVGSAALWQAWRQWMPGYSATLATAIGRIQAQALPDGSCLTLDAASRAEVQYFATRRTVRLLAGSAFFDVARDEARPFIVSALGHEITVLGTRFEVALQDGGVRVAVESGQVRVRSASGDARVLGAGDRAFIDTALQLSAAQPAANAVTSAVAPWRDGWLDFHHQPLGEVVERLARYSPRPLRVAPEAAQLPVFGRVRIAEAGTWLRLLPNSLPVRVREDDGTERALVIERRPIS</sequence>
<dbReference type="Pfam" id="PF08281">
    <property type="entry name" value="Sigma70_r4_2"/>
    <property type="match status" value="1"/>
</dbReference>
<dbReference type="InterPro" id="IPR013249">
    <property type="entry name" value="RNA_pol_sigma70_r4_t2"/>
</dbReference>
<accession>A0AAW8E6A9</accession>
<dbReference type="Gene3D" id="2.60.120.1440">
    <property type="match status" value="1"/>
</dbReference>
<dbReference type="Gene3D" id="1.10.10.10">
    <property type="entry name" value="Winged helix-like DNA-binding domain superfamily/Winged helix DNA-binding domain"/>
    <property type="match status" value="1"/>
</dbReference>
<evidence type="ECO:0000259" key="3">
    <source>
        <dbReference type="Pfam" id="PF04773"/>
    </source>
</evidence>
<organism evidence="5 6">
    <name type="scientific">Variovorax boronicumulans</name>
    <dbReference type="NCBI Taxonomy" id="436515"/>
    <lineage>
        <taxon>Bacteria</taxon>
        <taxon>Pseudomonadati</taxon>
        <taxon>Pseudomonadota</taxon>
        <taxon>Betaproteobacteria</taxon>
        <taxon>Burkholderiales</taxon>
        <taxon>Comamonadaceae</taxon>
        <taxon>Variovorax</taxon>
    </lineage>
</organism>
<evidence type="ECO:0000259" key="4">
    <source>
        <dbReference type="Pfam" id="PF08281"/>
    </source>
</evidence>
<dbReference type="GO" id="GO:0016987">
    <property type="term" value="F:sigma factor activity"/>
    <property type="evidence" value="ECO:0007669"/>
    <property type="project" value="InterPro"/>
</dbReference>
<gene>
    <name evidence="5" type="ORF">J2W25_006389</name>
</gene>
<dbReference type="Gene3D" id="1.10.1740.10">
    <property type="match status" value="1"/>
</dbReference>
<dbReference type="InterPro" id="IPR013325">
    <property type="entry name" value="RNA_pol_sigma_r2"/>
</dbReference>
<dbReference type="InterPro" id="IPR013324">
    <property type="entry name" value="RNA_pol_sigma_r3/r4-like"/>
</dbReference>
<dbReference type="RefSeq" id="WP_307638546.1">
    <property type="nucleotide sequence ID" value="NZ_JAUSRR010000015.1"/>
</dbReference>
<dbReference type="InterPro" id="IPR006860">
    <property type="entry name" value="FecR"/>
</dbReference>
<dbReference type="AlphaFoldDB" id="A0AAW8E6A9"/>
<dbReference type="PANTHER" id="PTHR30273">
    <property type="entry name" value="PERIPLASMIC SIGNAL SENSOR AND SIGMA FACTOR ACTIVATOR FECR-RELATED"/>
    <property type="match status" value="1"/>
</dbReference>
<dbReference type="Proteomes" id="UP001244295">
    <property type="component" value="Unassembled WGS sequence"/>
</dbReference>
<dbReference type="SUPFAM" id="SSF88946">
    <property type="entry name" value="Sigma2 domain of RNA polymerase sigma factors"/>
    <property type="match status" value="1"/>
</dbReference>
<protein>
    <submittedName>
        <fullName evidence="5">RNA polymerase sigma factor (Sigma-70 family)</fullName>
    </submittedName>
</protein>
<dbReference type="InterPro" id="IPR007627">
    <property type="entry name" value="RNA_pol_sigma70_r2"/>
</dbReference>
<reference evidence="5" key="1">
    <citation type="submission" date="2023-07" db="EMBL/GenBank/DDBJ databases">
        <title>Sorghum-associated microbial communities from plants grown in Nebraska, USA.</title>
        <authorList>
            <person name="Schachtman D."/>
        </authorList>
    </citation>
    <scope>NUCLEOTIDE SEQUENCE</scope>
    <source>
        <strain evidence="5">DS2795</strain>
    </source>
</reference>
<feature type="domain" description="RNA polymerase sigma-70 region 2" evidence="2">
    <location>
        <begin position="16"/>
        <end position="88"/>
    </location>
</feature>
<dbReference type="Pfam" id="PF04773">
    <property type="entry name" value="FecR"/>
    <property type="match status" value="1"/>
</dbReference>
<dbReference type="PANTHER" id="PTHR30273:SF2">
    <property type="entry name" value="PROTEIN FECR"/>
    <property type="match status" value="1"/>
</dbReference>
<dbReference type="NCBIfam" id="TIGR02937">
    <property type="entry name" value="sigma70-ECF"/>
    <property type="match status" value="1"/>
</dbReference>
<dbReference type="Pfam" id="PF04542">
    <property type="entry name" value="Sigma70_r2"/>
    <property type="match status" value="1"/>
</dbReference>
<proteinExistence type="predicted"/>
<comment type="caution">
    <text evidence="5">The sequence shown here is derived from an EMBL/GenBank/DDBJ whole genome shotgun (WGS) entry which is preliminary data.</text>
</comment>